<evidence type="ECO:0000256" key="1">
    <source>
        <dbReference type="ARBA" id="ARBA00025733"/>
    </source>
</evidence>
<dbReference type="GO" id="GO:0006457">
    <property type="term" value="P:protein folding"/>
    <property type="evidence" value="ECO:0007669"/>
    <property type="project" value="TreeGrafter"/>
</dbReference>
<evidence type="ECO:0000259" key="4">
    <source>
        <dbReference type="PROSITE" id="PS51203"/>
    </source>
</evidence>
<keyword evidence="2" id="KW-0963">Cytoplasm</keyword>
<dbReference type="InterPro" id="IPR008978">
    <property type="entry name" value="HSP20-like_chaperone"/>
</dbReference>
<dbReference type="GO" id="GO:0005829">
    <property type="term" value="C:cytosol"/>
    <property type="evidence" value="ECO:0007669"/>
    <property type="project" value="TreeGrafter"/>
</dbReference>
<accession>A0A4Y7L464</accession>
<evidence type="ECO:0000313" key="5">
    <source>
        <dbReference type="EMBL" id="RZC79161.1"/>
    </source>
</evidence>
<evidence type="ECO:0000313" key="6">
    <source>
        <dbReference type="Proteomes" id="UP000316621"/>
    </source>
</evidence>
<dbReference type="InterPro" id="IPR045250">
    <property type="entry name" value="p23-like"/>
</dbReference>
<sequence>MSRHPTIKWAQRSDKIFLTVDLPDANDVKLKLEPQGRFVFSATKGGIPYEVDIELYDKINAEKTESKWWNRLLKQEGKPPVFLKVDWDKWVDEDDETEGIEEEEEENKGDGIRKSKDESENKGDEIRKSKDESVAANPEEV</sequence>
<gene>
    <name evidence="5" type="ORF">C5167_003481</name>
</gene>
<comment type="similarity">
    <text evidence="1 2">Belongs to the p23/wos2 family.</text>
</comment>
<dbReference type="PANTHER" id="PTHR22932:SF10">
    <property type="entry name" value="CO-CHAPERONE PROTEIN P23"/>
    <property type="match status" value="1"/>
</dbReference>
<dbReference type="GO" id="GO:0051087">
    <property type="term" value="F:protein-folding chaperone binding"/>
    <property type="evidence" value="ECO:0007669"/>
    <property type="project" value="TreeGrafter"/>
</dbReference>
<dbReference type="OMA" id="PACICTH"/>
<evidence type="ECO:0000256" key="2">
    <source>
        <dbReference type="RuleBase" id="RU369032"/>
    </source>
</evidence>
<dbReference type="GO" id="GO:0051131">
    <property type="term" value="P:chaperone-mediated protein complex assembly"/>
    <property type="evidence" value="ECO:0007669"/>
    <property type="project" value="TreeGrafter"/>
</dbReference>
<dbReference type="GO" id="GO:0051879">
    <property type="term" value="F:Hsp90 protein binding"/>
    <property type="evidence" value="ECO:0007669"/>
    <property type="project" value="UniProtKB-UniRule"/>
</dbReference>
<dbReference type="EMBL" id="CM010723">
    <property type="protein sequence ID" value="RZC79161.1"/>
    <property type="molecule type" value="Genomic_DNA"/>
</dbReference>
<evidence type="ECO:0000256" key="3">
    <source>
        <dbReference type="SAM" id="MobiDB-lite"/>
    </source>
</evidence>
<keyword evidence="6" id="KW-1185">Reference proteome</keyword>
<dbReference type="InterPro" id="IPR007052">
    <property type="entry name" value="CS_dom"/>
</dbReference>
<dbReference type="PANTHER" id="PTHR22932">
    <property type="entry name" value="TELOMERASE-BINDING PROTEIN P23 HSP90 CO-CHAPERONE"/>
    <property type="match status" value="1"/>
</dbReference>
<feature type="compositionally biased region" description="Acidic residues" evidence="3">
    <location>
        <begin position="94"/>
        <end position="107"/>
    </location>
</feature>
<feature type="compositionally biased region" description="Basic and acidic residues" evidence="3">
    <location>
        <begin position="108"/>
        <end position="133"/>
    </location>
</feature>
<comment type="function">
    <text evidence="2">Acts as a co-chaperone for HSP90.</text>
</comment>
<protein>
    <recommendedName>
        <fullName evidence="2">Co-chaperone protein p23</fullName>
    </recommendedName>
</protein>
<dbReference type="GO" id="GO:0005634">
    <property type="term" value="C:nucleus"/>
    <property type="evidence" value="ECO:0007669"/>
    <property type="project" value="UniProtKB-SubCell"/>
</dbReference>
<dbReference type="STRING" id="3469.A0A4Y7L464"/>
<dbReference type="CDD" id="cd06465">
    <property type="entry name" value="p23_hB-ind1_like"/>
    <property type="match status" value="1"/>
</dbReference>
<dbReference type="Gene3D" id="2.60.40.790">
    <property type="match status" value="2"/>
</dbReference>
<feature type="region of interest" description="Disordered" evidence="3">
    <location>
        <begin position="94"/>
        <end position="141"/>
    </location>
</feature>
<name>A0A4Y7L464_PAPSO</name>
<feature type="domain" description="CS" evidence="4">
    <location>
        <begin position="2"/>
        <end position="94"/>
    </location>
</feature>
<dbReference type="AlphaFoldDB" id="A0A4Y7L464"/>
<reference evidence="5 6" key="1">
    <citation type="journal article" date="2018" name="Science">
        <title>The opium poppy genome and morphinan production.</title>
        <authorList>
            <person name="Guo L."/>
            <person name="Winzer T."/>
            <person name="Yang X."/>
            <person name="Li Y."/>
            <person name="Ning Z."/>
            <person name="He Z."/>
            <person name="Teodor R."/>
            <person name="Lu Y."/>
            <person name="Bowser T.A."/>
            <person name="Graham I.A."/>
            <person name="Ye K."/>
        </authorList>
    </citation>
    <scope>NUCLEOTIDE SEQUENCE [LARGE SCALE GENOMIC DNA]</scope>
    <source>
        <strain evidence="6">cv. HN1</strain>
        <tissue evidence="5">Leaves</tissue>
    </source>
</reference>
<dbReference type="Proteomes" id="UP000316621">
    <property type="component" value="Chromosome 9"/>
</dbReference>
<dbReference type="SUPFAM" id="SSF49764">
    <property type="entry name" value="HSP20-like chaperones"/>
    <property type="match status" value="1"/>
</dbReference>
<proteinExistence type="inferred from homology"/>
<dbReference type="PROSITE" id="PS51203">
    <property type="entry name" value="CS"/>
    <property type="match status" value="1"/>
</dbReference>
<dbReference type="Gramene" id="RZC79161">
    <property type="protein sequence ID" value="RZC79161"/>
    <property type="gene ID" value="C5167_003481"/>
</dbReference>
<keyword evidence="2" id="KW-0539">Nucleus</keyword>
<comment type="subunit">
    <text evidence="2">Interacts with HSP90 in an ATP-dependent manner.</text>
</comment>
<keyword evidence="2" id="KW-0143">Chaperone</keyword>
<comment type="subcellular location">
    <subcellularLocation>
        <location evidence="2">Cytoplasm</location>
    </subcellularLocation>
    <subcellularLocation>
        <location evidence="2">Nucleus</location>
    </subcellularLocation>
</comment>
<organism evidence="5 6">
    <name type="scientific">Papaver somniferum</name>
    <name type="common">Opium poppy</name>
    <dbReference type="NCBI Taxonomy" id="3469"/>
    <lineage>
        <taxon>Eukaryota</taxon>
        <taxon>Viridiplantae</taxon>
        <taxon>Streptophyta</taxon>
        <taxon>Embryophyta</taxon>
        <taxon>Tracheophyta</taxon>
        <taxon>Spermatophyta</taxon>
        <taxon>Magnoliopsida</taxon>
        <taxon>Ranunculales</taxon>
        <taxon>Papaveraceae</taxon>
        <taxon>Papaveroideae</taxon>
        <taxon>Papaver</taxon>
    </lineage>
</organism>
<dbReference type="Pfam" id="PF04969">
    <property type="entry name" value="CS"/>
    <property type="match status" value="1"/>
</dbReference>